<proteinExistence type="predicted"/>
<feature type="region of interest" description="Disordered" evidence="1">
    <location>
        <begin position="164"/>
        <end position="195"/>
    </location>
</feature>
<reference evidence="2" key="2">
    <citation type="journal article" date="2021" name="PeerJ">
        <title>Extensive microbial diversity within the chicken gut microbiome revealed by metagenomics and culture.</title>
        <authorList>
            <person name="Gilroy R."/>
            <person name="Ravi A."/>
            <person name="Getino M."/>
            <person name="Pursley I."/>
            <person name="Horton D.L."/>
            <person name="Alikhan N.F."/>
            <person name="Baker D."/>
            <person name="Gharbi K."/>
            <person name="Hall N."/>
            <person name="Watson M."/>
            <person name="Adriaenssens E.M."/>
            <person name="Foster-Nyarko E."/>
            <person name="Jarju S."/>
            <person name="Secka A."/>
            <person name="Antonio M."/>
            <person name="Oren A."/>
            <person name="Chaudhuri R.R."/>
            <person name="La Ragione R."/>
            <person name="Hildebrand F."/>
            <person name="Pallen M.J."/>
        </authorList>
    </citation>
    <scope>NUCLEOTIDE SEQUENCE</scope>
    <source>
        <strain evidence="2">F6-4510</strain>
    </source>
</reference>
<dbReference type="Proteomes" id="UP000823611">
    <property type="component" value="Unassembled WGS sequence"/>
</dbReference>
<feature type="compositionally biased region" description="Basic and acidic residues" evidence="1">
    <location>
        <begin position="164"/>
        <end position="181"/>
    </location>
</feature>
<evidence type="ECO:0000313" key="2">
    <source>
        <dbReference type="EMBL" id="MBO8435099.1"/>
    </source>
</evidence>
<accession>A0A9D9DW61</accession>
<comment type="caution">
    <text evidence="2">The sequence shown here is derived from an EMBL/GenBank/DDBJ whole genome shotgun (WGS) entry which is preliminary data.</text>
</comment>
<feature type="non-terminal residue" evidence="2">
    <location>
        <position position="195"/>
    </location>
</feature>
<evidence type="ECO:0000256" key="1">
    <source>
        <dbReference type="SAM" id="MobiDB-lite"/>
    </source>
</evidence>
<organism evidence="2 3">
    <name type="scientific">Candidatus Fimicola merdigallinarum</name>
    <dbReference type="NCBI Taxonomy" id="2840819"/>
    <lineage>
        <taxon>Bacteria</taxon>
        <taxon>Bacillati</taxon>
        <taxon>Bacillota</taxon>
        <taxon>Clostridia</taxon>
        <taxon>Lachnospirales</taxon>
        <taxon>Lachnospiraceae</taxon>
        <taxon>Lachnospiraceae incertae sedis</taxon>
        <taxon>Candidatus Fimicola</taxon>
    </lineage>
</organism>
<dbReference type="AlphaFoldDB" id="A0A9D9DW61"/>
<sequence length="195" mass="22259">MNVKLLKSEIRGGKKQISFKIDEANYNFLDFLKKAIVSTMEEFGDVSDINITYTDVLQGILMELGSANKPFISIDCNVTNKKEYSIVQKWGIENIDKLNLTAREFICRYIEKKAIIGVNNFMETKGIQENFDEKLFGLLEPIYESLQGYLDDKIEDLENIEAQKVEENANDEEVGKDANDEKAEEDVNGCLLYTS</sequence>
<reference evidence="2" key="1">
    <citation type="submission" date="2020-10" db="EMBL/GenBank/DDBJ databases">
        <authorList>
            <person name="Gilroy R."/>
        </authorList>
    </citation>
    <scope>NUCLEOTIDE SEQUENCE</scope>
    <source>
        <strain evidence="2">F6-4510</strain>
    </source>
</reference>
<gene>
    <name evidence="2" type="ORF">IAC55_07260</name>
</gene>
<evidence type="ECO:0000313" key="3">
    <source>
        <dbReference type="Proteomes" id="UP000823611"/>
    </source>
</evidence>
<protein>
    <submittedName>
        <fullName evidence="2">Uncharacterized protein</fullName>
    </submittedName>
</protein>
<name>A0A9D9DW61_9FIRM</name>
<dbReference type="EMBL" id="JADIMX010000133">
    <property type="protein sequence ID" value="MBO8435099.1"/>
    <property type="molecule type" value="Genomic_DNA"/>
</dbReference>